<dbReference type="InterPro" id="IPR012341">
    <property type="entry name" value="6hp_glycosidase-like_sf"/>
</dbReference>
<keyword evidence="2" id="KW-0326">Glycosidase</keyword>
<sequence length="521" mass="59916">MSDTNEAKQCLEQSLDFFSSDLFNDVQLAGIFADSKTFADAYPKFSWSEIFADYQKNQTCKGFDLSDFVQQHFVIPETILLSNDTDKGSVKSYIESLWPKLERQPDKLDLCSLLPLSHPYIVPGGRFREIYYWDSYFTALGLNESGRQDIIRSMILNFIDLQDTLGCIPNGNRSYYNSRSQPPVLGLMVEMYLQNIDTLQTKVRRQFLEHCVQGLDKEYQFWMHDKEQLVGTTKAIKRVVKMPNGVCLNRYWDDSVEPRPESYREDIEAAENIAAAKRPAFYRNIRAACESGWDFSSRWLANQDDLSTIQTTHIVPIDLNCLLYKLETLLSQFYTELLESELSSKFAAYAQIRKDAINQYLWDEQGGFYHDFDFIQGQKTTIQSLAACLPLFCQIASHQQAEHIADKLENSFLMEGGLVTTLNDTAQQWDAPNGWAPLQYFAVVGLMNYGFAPLSVTIMNRWMTTVEQQFITDNNMMEKYNVQHSQRVAQGGEYEVQHGFGWTNGVSLAFYQLLDADTYSN</sequence>
<dbReference type="Gene3D" id="1.50.10.10">
    <property type="match status" value="1"/>
</dbReference>
<dbReference type="STRING" id="1129794.C427_0659"/>
<dbReference type="Proteomes" id="UP000011864">
    <property type="component" value="Chromosome"/>
</dbReference>
<dbReference type="eggNOG" id="COG1626">
    <property type="taxonomic scope" value="Bacteria"/>
</dbReference>
<name>K7AMP8_9ALTE</name>
<keyword evidence="4" id="KW-1185">Reference proteome</keyword>
<protein>
    <submittedName>
        <fullName evidence="3">Alpha,alpha-trehalase</fullName>
    </submittedName>
</protein>
<dbReference type="InterPro" id="IPR008928">
    <property type="entry name" value="6-hairpin_glycosidase_sf"/>
</dbReference>
<dbReference type="InterPro" id="IPR018232">
    <property type="entry name" value="Glyco_hydro_37_CS"/>
</dbReference>
<dbReference type="RefSeq" id="WP_007636230.1">
    <property type="nucleotide sequence ID" value="NC_020514.1"/>
</dbReference>
<dbReference type="OrthoDB" id="106887at2"/>
<dbReference type="InterPro" id="IPR001661">
    <property type="entry name" value="Glyco_hydro_37"/>
</dbReference>
<evidence type="ECO:0000256" key="1">
    <source>
        <dbReference type="ARBA" id="ARBA00022801"/>
    </source>
</evidence>
<dbReference type="AlphaFoldDB" id="K7AMP8"/>
<dbReference type="GO" id="GO:0005993">
    <property type="term" value="P:trehalose catabolic process"/>
    <property type="evidence" value="ECO:0007669"/>
    <property type="project" value="TreeGrafter"/>
</dbReference>
<dbReference type="KEGG" id="gps:C427_0659"/>
<dbReference type="PROSITE" id="PS00928">
    <property type="entry name" value="TREHALASE_2"/>
    <property type="match status" value="1"/>
</dbReference>
<gene>
    <name evidence="3" type="ORF">C427_0659</name>
</gene>
<evidence type="ECO:0000256" key="2">
    <source>
        <dbReference type="ARBA" id="ARBA00023295"/>
    </source>
</evidence>
<proteinExistence type="predicted"/>
<dbReference type="EMBL" id="CP003837">
    <property type="protein sequence ID" value="AGH42769.1"/>
    <property type="molecule type" value="Genomic_DNA"/>
</dbReference>
<organism evidence="3 4">
    <name type="scientific">Paraglaciecola psychrophila 170</name>
    <dbReference type="NCBI Taxonomy" id="1129794"/>
    <lineage>
        <taxon>Bacteria</taxon>
        <taxon>Pseudomonadati</taxon>
        <taxon>Pseudomonadota</taxon>
        <taxon>Gammaproteobacteria</taxon>
        <taxon>Alteromonadales</taxon>
        <taxon>Alteromonadaceae</taxon>
        <taxon>Paraglaciecola</taxon>
    </lineage>
</organism>
<dbReference type="PANTHER" id="PTHR23403">
    <property type="entry name" value="TREHALASE"/>
    <property type="match status" value="1"/>
</dbReference>
<evidence type="ECO:0000313" key="3">
    <source>
        <dbReference type="EMBL" id="AGH42769.1"/>
    </source>
</evidence>
<dbReference type="PRINTS" id="PR00744">
    <property type="entry name" value="GLHYDRLASE37"/>
</dbReference>
<dbReference type="Pfam" id="PF01204">
    <property type="entry name" value="Trehalase"/>
    <property type="match status" value="1"/>
</dbReference>
<dbReference type="GO" id="GO:0004555">
    <property type="term" value="F:alpha,alpha-trehalase activity"/>
    <property type="evidence" value="ECO:0007669"/>
    <property type="project" value="InterPro"/>
</dbReference>
<reference evidence="3 4" key="1">
    <citation type="journal article" date="2013" name="Genome Announc.">
        <title>Complete Genome Sequence of Glaciecola psychrophila Strain 170T.</title>
        <authorList>
            <person name="Yin J."/>
            <person name="Chen J."/>
            <person name="Liu G."/>
            <person name="Yu Y."/>
            <person name="Song L."/>
            <person name="Wang X."/>
            <person name="Qu X."/>
        </authorList>
    </citation>
    <scope>NUCLEOTIDE SEQUENCE [LARGE SCALE GENOMIC DNA]</scope>
    <source>
        <strain evidence="3 4">170</strain>
    </source>
</reference>
<dbReference type="PROSITE" id="PS00927">
    <property type="entry name" value="TREHALASE_1"/>
    <property type="match status" value="1"/>
</dbReference>
<dbReference type="PANTHER" id="PTHR23403:SF1">
    <property type="entry name" value="TREHALASE"/>
    <property type="match status" value="1"/>
</dbReference>
<dbReference type="PATRIC" id="fig|1129794.4.peg.653"/>
<dbReference type="NCBIfam" id="NF009773">
    <property type="entry name" value="PRK13270.1"/>
    <property type="match status" value="1"/>
</dbReference>
<dbReference type="SUPFAM" id="SSF48208">
    <property type="entry name" value="Six-hairpin glycosidases"/>
    <property type="match status" value="1"/>
</dbReference>
<dbReference type="HOGENOM" id="CLU_006451_3_1_6"/>
<evidence type="ECO:0000313" key="4">
    <source>
        <dbReference type="Proteomes" id="UP000011864"/>
    </source>
</evidence>
<keyword evidence="1" id="KW-0378">Hydrolase</keyword>
<accession>K7AMP8</accession>